<keyword evidence="3" id="KW-0813">Transport</keyword>
<evidence type="ECO:0000256" key="4">
    <source>
        <dbReference type="ARBA" id="ARBA00022475"/>
    </source>
</evidence>
<dbReference type="GO" id="GO:0055085">
    <property type="term" value="P:transmembrane transport"/>
    <property type="evidence" value="ECO:0007669"/>
    <property type="project" value="InterPro"/>
</dbReference>
<dbReference type="NCBIfam" id="TIGR01352">
    <property type="entry name" value="tonB_Cterm"/>
    <property type="match status" value="1"/>
</dbReference>
<comment type="caution">
    <text evidence="11">The sequence shown here is derived from an EMBL/GenBank/DDBJ whole genome shotgun (WGS) entry which is preliminary data.</text>
</comment>
<dbReference type="HOGENOM" id="CLU_2312206_0_0_5"/>
<organism evidence="11 12">
    <name type="scientific">Pseudoroseomonas cervicalis ATCC 49957</name>
    <dbReference type="NCBI Taxonomy" id="525371"/>
    <lineage>
        <taxon>Bacteria</taxon>
        <taxon>Pseudomonadati</taxon>
        <taxon>Pseudomonadota</taxon>
        <taxon>Alphaproteobacteria</taxon>
        <taxon>Acetobacterales</taxon>
        <taxon>Roseomonadaceae</taxon>
        <taxon>Roseomonas</taxon>
    </lineage>
</organism>
<feature type="domain" description="TonB C-terminal" evidence="10">
    <location>
        <begin position="9"/>
        <end position="99"/>
    </location>
</feature>
<comment type="subcellular location">
    <subcellularLocation>
        <location evidence="1">Cell inner membrane</location>
        <topology evidence="1">Single-pass membrane protein</topology>
        <orientation evidence="1">Periplasmic side</orientation>
    </subcellularLocation>
</comment>
<evidence type="ECO:0000256" key="8">
    <source>
        <dbReference type="ARBA" id="ARBA00022989"/>
    </source>
</evidence>
<evidence type="ECO:0000313" key="12">
    <source>
        <dbReference type="Proteomes" id="UP000005324"/>
    </source>
</evidence>
<comment type="similarity">
    <text evidence="2">Belongs to the TonB family.</text>
</comment>
<dbReference type="Pfam" id="PF03544">
    <property type="entry name" value="TonB_C"/>
    <property type="match status" value="1"/>
</dbReference>
<dbReference type="InterPro" id="IPR037682">
    <property type="entry name" value="TonB_C"/>
</dbReference>
<protein>
    <submittedName>
        <fullName evidence="11">TonB-dependent receptor</fullName>
    </submittedName>
</protein>
<dbReference type="GO" id="GO:0098797">
    <property type="term" value="C:plasma membrane protein complex"/>
    <property type="evidence" value="ECO:0007669"/>
    <property type="project" value="TreeGrafter"/>
</dbReference>
<evidence type="ECO:0000256" key="1">
    <source>
        <dbReference type="ARBA" id="ARBA00004383"/>
    </source>
</evidence>
<name>D5RPM1_9PROT</name>
<keyword evidence="4" id="KW-1003">Cell membrane</keyword>
<proteinExistence type="inferred from homology"/>
<feature type="non-terminal residue" evidence="11">
    <location>
        <position position="1"/>
    </location>
</feature>
<reference evidence="11 12" key="1">
    <citation type="submission" date="2010-04" db="EMBL/GenBank/DDBJ databases">
        <authorList>
            <person name="Qin X."/>
            <person name="Bachman B."/>
            <person name="Battles P."/>
            <person name="Bell A."/>
            <person name="Bess C."/>
            <person name="Bickham C."/>
            <person name="Chaboub L."/>
            <person name="Chen D."/>
            <person name="Coyle M."/>
            <person name="Deiros D.R."/>
            <person name="Dinh H."/>
            <person name="Forbes L."/>
            <person name="Fowler G."/>
            <person name="Francisco L."/>
            <person name="Fu Q."/>
            <person name="Gubbala S."/>
            <person name="Hale W."/>
            <person name="Han Y."/>
            <person name="Hemphill L."/>
            <person name="Highlander S.K."/>
            <person name="Hirani K."/>
            <person name="Hogues M."/>
            <person name="Jackson L."/>
            <person name="Jakkamsetti A."/>
            <person name="Javaid M."/>
            <person name="Jiang H."/>
            <person name="Korchina V."/>
            <person name="Kovar C."/>
            <person name="Lara F."/>
            <person name="Lee S."/>
            <person name="Mata R."/>
            <person name="Mathew T."/>
            <person name="Moen C."/>
            <person name="Morales K."/>
            <person name="Munidasa M."/>
            <person name="Nazareth L."/>
            <person name="Ngo R."/>
            <person name="Nguyen L."/>
            <person name="Okwuonu G."/>
            <person name="Ongeri F."/>
            <person name="Patil S."/>
            <person name="Petrosino J."/>
            <person name="Pham C."/>
            <person name="Pham P."/>
            <person name="Pu L.-L."/>
            <person name="Puazo M."/>
            <person name="Raj R."/>
            <person name="Reid J."/>
            <person name="Rouhana J."/>
            <person name="Saada N."/>
            <person name="Shang Y."/>
            <person name="Simmons D."/>
            <person name="Thornton R."/>
            <person name="Warren J."/>
            <person name="Weissenberger G."/>
            <person name="Zhang J."/>
            <person name="Zhang L."/>
            <person name="Zhou C."/>
            <person name="Zhu D."/>
            <person name="Muzny D."/>
            <person name="Worley K."/>
            <person name="Gibbs R."/>
        </authorList>
    </citation>
    <scope>NUCLEOTIDE SEQUENCE [LARGE SCALE GENOMIC DNA]</scope>
    <source>
        <strain evidence="11 12">ATCC 49957</strain>
    </source>
</reference>
<accession>D5RPM1</accession>
<evidence type="ECO:0000256" key="6">
    <source>
        <dbReference type="ARBA" id="ARBA00022692"/>
    </source>
</evidence>
<keyword evidence="8" id="KW-1133">Transmembrane helix</keyword>
<dbReference type="GO" id="GO:0031992">
    <property type="term" value="F:energy transducer activity"/>
    <property type="evidence" value="ECO:0007669"/>
    <property type="project" value="TreeGrafter"/>
</dbReference>
<sequence length="99" mass="11022">RAAVAPPASYQNRLFSALERAKRYPNSARLRRIQGQALLQFTVRADGSVAHWRLLRSSGQDILDEAVVEMIQSARLPAFPPEMGSDPVTMTVPVTFTLR</sequence>
<dbReference type="RefSeq" id="WP_007002063.1">
    <property type="nucleotide sequence ID" value="NZ_GG770777.1"/>
</dbReference>
<dbReference type="PROSITE" id="PS52015">
    <property type="entry name" value="TONB_CTD"/>
    <property type="match status" value="1"/>
</dbReference>
<keyword evidence="12" id="KW-1185">Reference proteome</keyword>
<evidence type="ECO:0000256" key="9">
    <source>
        <dbReference type="ARBA" id="ARBA00023136"/>
    </source>
</evidence>
<keyword evidence="5" id="KW-0997">Cell inner membrane</keyword>
<keyword evidence="7" id="KW-0653">Protein transport</keyword>
<dbReference type="InterPro" id="IPR051045">
    <property type="entry name" value="TonB-dependent_transducer"/>
</dbReference>
<evidence type="ECO:0000256" key="3">
    <source>
        <dbReference type="ARBA" id="ARBA00022448"/>
    </source>
</evidence>
<evidence type="ECO:0000256" key="7">
    <source>
        <dbReference type="ARBA" id="ARBA00022927"/>
    </source>
</evidence>
<dbReference type="SUPFAM" id="SSF74653">
    <property type="entry name" value="TolA/TonB C-terminal domain"/>
    <property type="match status" value="1"/>
</dbReference>
<gene>
    <name evidence="11" type="primary">tonB</name>
    <name evidence="11" type="ORF">HMPREF0731_3033</name>
</gene>
<dbReference type="PANTHER" id="PTHR33446">
    <property type="entry name" value="PROTEIN TONB-RELATED"/>
    <property type="match status" value="1"/>
</dbReference>
<dbReference type="PANTHER" id="PTHR33446:SF2">
    <property type="entry name" value="PROTEIN TONB"/>
    <property type="match status" value="1"/>
</dbReference>
<dbReference type="InterPro" id="IPR006260">
    <property type="entry name" value="TonB/TolA_C"/>
</dbReference>
<evidence type="ECO:0000259" key="10">
    <source>
        <dbReference type="PROSITE" id="PS52015"/>
    </source>
</evidence>
<keyword evidence="9" id="KW-0472">Membrane</keyword>
<keyword evidence="6" id="KW-0812">Transmembrane</keyword>
<dbReference type="Gene3D" id="3.30.1150.10">
    <property type="match status" value="1"/>
</dbReference>
<dbReference type="Proteomes" id="UP000005324">
    <property type="component" value="Unassembled WGS sequence"/>
</dbReference>
<dbReference type="AlphaFoldDB" id="D5RPM1"/>
<keyword evidence="11" id="KW-0675">Receptor</keyword>
<evidence type="ECO:0000256" key="5">
    <source>
        <dbReference type="ARBA" id="ARBA00022519"/>
    </source>
</evidence>
<evidence type="ECO:0000256" key="2">
    <source>
        <dbReference type="ARBA" id="ARBA00006555"/>
    </source>
</evidence>
<dbReference type="EMBL" id="ADVL01000637">
    <property type="protein sequence ID" value="EFH10741.1"/>
    <property type="molecule type" value="Genomic_DNA"/>
</dbReference>
<dbReference type="GO" id="GO:0015031">
    <property type="term" value="P:protein transport"/>
    <property type="evidence" value="ECO:0007669"/>
    <property type="project" value="UniProtKB-KW"/>
</dbReference>
<evidence type="ECO:0000313" key="11">
    <source>
        <dbReference type="EMBL" id="EFH10741.1"/>
    </source>
</evidence>